<feature type="chain" id="PRO_5038339080" evidence="2">
    <location>
        <begin position="25"/>
        <end position="622"/>
    </location>
</feature>
<dbReference type="InterPro" id="IPR001119">
    <property type="entry name" value="SLH_dom"/>
</dbReference>
<proteinExistence type="predicted"/>
<name>A0A8J6M9G9_9FIRM</name>
<dbReference type="Proteomes" id="UP000602260">
    <property type="component" value="Unassembled WGS sequence"/>
</dbReference>
<gene>
    <name evidence="4" type="ORF">H8S55_02675</name>
</gene>
<feature type="signal peptide" evidence="2">
    <location>
        <begin position="1"/>
        <end position="24"/>
    </location>
</feature>
<accession>A0A8J6M9G9</accession>
<dbReference type="RefSeq" id="WP_186877697.1">
    <property type="nucleotide sequence ID" value="NZ_JACOPN010000001.1"/>
</dbReference>
<dbReference type="EMBL" id="JACOPN010000001">
    <property type="protein sequence ID" value="MBC5716235.1"/>
    <property type="molecule type" value="Genomic_DNA"/>
</dbReference>
<dbReference type="AlphaFoldDB" id="A0A8J6M9G9"/>
<reference evidence="4" key="1">
    <citation type="submission" date="2020-08" db="EMBL/GenBank/DDBJ databases">
        <title>Genome public.</title>
        <authorList>
            <person name="Liu C."/>
            <person name="Sun Q."/>
        </authorList>
    </citation>
    <scope>NUCLEOTIDE SEQUENCE</scope>
    <source>
        <strain evidence="4">BX5</strain>
    </source>
</reference>
<evidence type="ECO:0000259" key="3">
    <source>
        <dbReference type="PROSITE" id="PS51272"/>
    </source>
</evidence>
<evidence type="ECO:0000313" key="5">
    <source>
        <dbReference type="Proteomes" id="UP000602260"/>
    </source>
</evidence>
<organism evidence="4 5">
    <name type="scientific">Flintibacter faecis</name>
    <dbReference type="NCBI Taxonomy" id="2763047"/>
    <lineage>
        <taxon>Bacteria</taxon>
        <taxon>Bacillati</taxon>
        <taxon>Bacillota</taxon>
        <taxon>Clostridia</taxon>
        <taxon>Eubacteriales</taxon>
        <taxon>Flintibacter</taxon>
    </lineage>
</organism>
<evidence type="ECO:0000313" key="4">
    <source>
        <dbReference type="EMBL" id="MBC5716235.1"/>
    </source>
</evidence>
<evidence type="ECO:0000256" key="2">
    <source>
        <dbReference type="SAM" id="SignalP"/>
    </source>
</evidence>
<dbReference type="PROSITE" id="PS51272">
    <property type="entry name" value="SLH"/>
    <property type="match status" value="1"/>
</dbReference>
<keyword evidence="5" id="KW-1185">Reference proteome</keyword>
<dbReference type="Pfam" id="PF00395">
    <property type="entry name" value="SLH"/>
    <property type="match status" value="1"/>
</dbReference>
<comment type="caution">
    <text evidence="4">The sequence shown here is derived from an EMBL/GenBank/DDBJ whole genome shotgun (WGS) entry which is preliminary data.</text>
</comment>
<protein>
    <submittedName>
        <fullName evidence="4">S-layer homology domain-containing protein</fullName>
    </submittedName>
</protein>
<evidence type="ECO:0000256" key="1">
    <source>
        <dbReference type="ARBA" id="ARBA00022737"/>
    </source>
</evidence>
<keyword evidence="2" id="KW-0732">Signal</keyword>
<keyword evidence="1" id="KW-0677">Repeat</keyword>
<feature type="domain" description="SLH" evidence="3">
    <location>
        <begin position="79"/>
        <end position="142"/>
    </location>
</feature>
<sequence>MKNRLFSLALAGVLSLSLVLPVGAAGAAASEDQAIQTVNALGIMVGDRTGSMDLSRSVTRAEFVTMALKAMGRQIGQAASSPYPDVPWSHWAAGYVEAGVAAGLVSGYSDGRFRPSSTITLAEGVTIALRLLNYGPDDFTGAYPTGQLAQYHSLKLDRGVTAQSAASPMTRRDAMYLFYNLMTAKNKSGAVYLETLGHKRNAAGEIDLVALVSDAMEGPLVVSGGWRDRLPMDASGALVYRQGKLSALSTVKDGDVIYWNRAMNAIWAYSDRVTGTIQAVQNSDSPTAVTVAGRTCQIESAAAAYALSDLGEYRLGDTVTLLLGRNGAVAAVTGTPSGTGSAAYTSQRIGVVTAIERAQYSDGKGGTYTSRTAVVLATDGQTYRYENQAGLSAGSLVQAEAVADRVTLRPLTAASLSGSVDRSAARLGRYPFAGDVEILDVSGSAAVRVYPQRLAGMSLNEGNVSYYHLNGAGEIDRLVLKDATGDMYAYGVVTRISSSKDGSMKGYDYDVGGTAGSIPLSSTRLPVDGVGGVRCKGDPSAPAGLYSLTALRGGTVEGSTLRAGGKTYTLADNVAVYRVKNGAYYKITLAQLGQSDDLTAWYDRPDEQGGRIRVITAAEQQG</sequence>